<evidence type="ECO:0000313" key="1">
    <source>
        <dbReference type="EMBL" id="CEK66305.1"/>
    </source>
</evidence>
<gene>
    <name evidence="1" type="primary">ORF58139</name>
</gene>
<accession>A0A0B6ZEZ3</accession>
<dbReference type="AlphaFoldDB" id="A0A0B6ZEZ3"/>
<reference evidence="1" key="1">
    <citation type="submission" date="2014-12" db="EMBL/GenBank/DDBJ databases">
        <title>Insight into the proteome of Arion vulgaris.</title>
        <authorList>
            <person name="Aradska J."/>
            <person name="Bulat T."/>
            <person name="Smidak R."/>
            <person name="Sarate P."/>
            <person name="Gangsoo J."/>
            <person name="Sialana F."/>
            <person name="Bilban M."/>
            <person name="Lubec G."/>
        </authorList>
    </citation>
    <scope>NUCLEOTIDE SEQUENCE</scope>
    <source>
        <tissue evidence="1">Skin</tissue>
    </source>
</reference>
<sequence length="83" mass="9326">KLLDDDVIEIHCYFSYFFILSSSSQILLPLSSSIIVNVILLLMKMGIPGHGSIQGNKEQTLLQRQEGANSQQYDRLITLQTAE</sequence>
<dbReference type="EMBL" id="HACG01019440">
    <property type="protein sequence ID" value="CEK66305.1"/>
    <property type="molecule type" value="Transcribed_RNA"/>
</dbReference>
<organism evidence="1">
    <name type="scientific">Arion vulgaris</name>
    <dbReference type="NCBI Taxonomy" id="1028688"/>
    <lineage>
        <taxon>Eukaryota</taxon>
        <taxon>Metazoa</taxon>
        <taxon>Spiralia</taxon>
        <taxon>Lophotrochozoa</taxon>
        <taxon>Mollusca</taxon>
        <taxon>Gastropoda</taxon>
        <taxon>Heterobranchia</taxon>
        <taxon>Euthyneura</taxon>
        <taxon>Panpulmonata</taxon>
        <taxon>Eupulmonata</taxon>
        <taxon>Stylommatophora</taxon>
        <taxon>Helicina</taxon>
        <taxon>Arionoidea</taxon>
        <taxon>Arionidae</taxon>
        <taxon>Arion</taxon>
    </lineage>
</organism>
<feature type="non-terminal residue" evidence="1">
    <location>
        <position position="1"/>
    </location>
</feature>
<proteinExistence type="predicted"/>
<protein>
    <submittedName>
        <fullName evidence="1">Uncharacterized protein</fullName>
    </submittedName>
</protein>
<name>A0A0B6ZEZ3_9EUPU</name>